<dbReference type="Proteomes" id="UP001210925">
    <property type="component" value="Unassembled WGS sequence"/>
</dbReference>
<dbReference type="GO" id="GO:0004475">
    <property type="term" value="F:mannose-1-phosphate guanylyltransferase (GTP) activity"/>
    <property type="evidence" value="ECO:0007669"/>
    <property type="project" value="UniProtKB-EC"/>
</dbReference>
<dbReference type="SUPFAM" id="SSF53448">
    <property type="entry name" value="Nucleotide-diphospho-sugar transferases"/>
    <property type="match status" value="1"/>
</dbReference>
<comment type="pathway">
    <text evidence="1">Nucleotide-sugar biosynthesis; GDP-alpha-D-mannose biosynthesis; GDP-alpha-D-mannose from alpha-D-mannose 1-phosphate (GTP route): step 1/1.</text>
</comment>
<feature type="domain" description="Mannose-1-phosphate guanyltransferase C-terminal" evidence="8">
    <location>
        <begin position="306"/>
        <end position="414"/>
    </location>
</feature>
<dbReference type="GO" id="GO:0005525">
    <property type="term" value="F:GTP binding"/>
    <property type="evidence" value="ECO:0007669"/>
    <property type="project" value="UniProtKB-KW"/>
</dbReference>
<evidence type="ECO:0000256" key="2">
    <source>
        <dbReference type="ARBA" id="ARBA00007274"/>
    </source>
</evidence>
<dbReference type="Pfam" id="PF00483">
    <property type="entry name" value="NTP_transferase"/>
    <property type="match status" value="1"/>
</dbReference>
<evidence type="ECO:0000256" key="1">
    <source>
        <dbReference type="ARBA" id="ARBA00004823"/>
    </source>
</evidence>
<dbReference type="EMBL" id="JADGKB010000001">
    <property type="protein sequence ID" value="KAJ3262562.1"/>
    <property type="molecule type" value="Genomic_DNA"/>
</dbReference>
<keyword evidence="5" id="KW-0131">Cell cycle</keyword>
<evidence type="ECO:0000259" key="8">
    <source>
        <dbReference type="Pfam" id="PF25087"/>
    </source>
</evidence>
<dbReference type="PROSITE" id="PS00101">
    <property type="entry name" value="HEXAPEP_TRANSFERASES"/>
    <property type="match status" value="1"/>
</dbReference>
<dbReference type="InterPro" id="IPR018357">
    <property type="entry name" value="Hexapep_transf_CS"/>
</dbReference>
<comment type="caution">
    <text evidence="9">The sequence shown here is derived from an EMBL/GenBank/DDBJ whole genome shotgun (WGS) entry which is preliminary data.</text>
</comment>
<gene>
    <name evidence="9" type="primary">MPG1</name>
    <name evidence="9" type="ORF">HK103_000091</name>
</gene>
<dbReference type="FunFam" id="3.90.550.10:FF:000013">
    <property type="entry name" value="mannose-1-phosphate guanyltransferase beta"/>
    <property type="match status" value="1"/>
</dbReference>
<dbReference type="InterPro" id="IPR056729">
    <property type="entry name" value="GMPPB_C"/>
</dbReference>
<accession>A0AAD5UQG9</accession>
<dbReference type="Gene3D" id="2.160.10.10">
    <property type="entry name" value="Hexapeptide repeat proteins"/>
    <property type="match status" value="1"/>
</dbReference>
<comment type="similarity">
    <text evidence="2">Belongs to the transferase hexapeptide repeat family.</text>
</comment>
<protein>
    <recommendedName>
        <fullName evidence="3">mannose-1-phosphate guanylyltransferase</fullName>
        <ecNumber evidence="3">2.7.7.13</ecNumber>
    </recommendedName>
</protein>
<comment type="catalytic activity">
    <reaction evidence="6">
        <text>alpha-D-mannose 1-phosphate + GTP + H(+) = GDP-alpha-D-mannose + diphosphate</text>
        <dbReference type="Rhea" id="RHEA:15229"/>
        <dbReference type="ChEBI" id="CHEBI:15378"/>
        <dbReference type="ChEBI" id="CHEBI:33019"/>
        <dbReference type="ChEBI" id="CHEBI:37565"/>
        <dbReference type="ChEBI" id="CHEBI:57527"/>
        <dbReference type="ChEBI" id="CHEBI:58409"/>
        <dbReference type="EC" id="2.7.7.13"/>
    </reaction>
</comment>
<evidence type="ECO:0000256" key="3">
    <source>
        <dbReference type="ARBA" id="ARBA00012387"/>
    </source>
</evidence>
<organism evidence="9 10">
    <name type="scientific">Boothiomyces macroporosus</name>
    <dbReference type="NCBI Taxonomy" id="261099"/>
    <lineage>
        <taxon>Eukaryota</taxon>
        <taxon>Fungi</taxon>
        <taxon>Fungi incertae sedis</taxon>
        <taxon>Chytridiomycota</taxon>
        <taxon>Chytridiomycota incertae sedis</taxon>
        <taxon>Chytridiomycetes</taxon>
        <taxon>Rhizophydiales</taxon>
        <taxon>Terramycetaceae</taxon>
        <taxon>Boothiomyces</taxon>
    </lineage>
</organism>
<sequence length="415" mass="45839">MEIIKCERPPKNYAVSKKMDIVVPEVPELVTKVLIPPTEPSFTDKIGWHPLNVPKQDRYLEIEVPPLRFERNSSSTLTLDEEQIPDALPNVGVKEIVLAVNYQPEVMVSAMNQVEEEFKVKITFSIEPEPLGTGDFILIVAGPLSLARDVLGKGDEPFFVLNSDVICEFPFKYLLDFHKSHGAEGTLMTTPVEDPSKYGVVCLKAESTQIERFVEKPQTWVGDQINAGIYIFNPAILKRITHERPMSIEKEVFPHMARAGQLHATPLEGFWADVGQPKDFLTGSALYLESLAKKSDSRLHKADYVSGNVLVDPTAKIGKGCKIGPNVVIGPNAVIGDGVRLKDAVIMGGANIKDFAWINKSIIGWHSSVGRWTRIDEITVLGEDVHVKDEIFTNGATVLPHKSVGANISTPQIVM</sequence>
<dbReference type="InterPro" id="IPR050486">
    <property type="entry name" value="Mannose-1P_guanyltransferase"/>
</dbReference>
<evidence type="ECO:0000256" key="4">
    <source>
        <dbReference type="ARBA" id="ARBA00022679"/>
    </source>
</evidence>
<dbReference type="Gene3D" id="3.90.550.10">
    <property type="entry name" value="Spore Coat Polysaccharide Biosynthesis Protein SpsA, Chain A"/>
    <property type="match status" value="1"/>
</dbReference>
<dbReference type="PANTHER" id="PTHR22572">
    <property type="entry name" value="SUGAR-1-PHOSPHATE GUANYL TRANSFERASE"/>
    <property type="match status" value="1"/>
</dbReference>
<evidence type="ECO:0000259" key="7">
    <source>
        <dbReference type="Pfam" id="PF00483"/>
    </source>
</evidence>
<dbReference type="EC" id="2.7.7.13" evidence="3"/>
<evidence type="ECO:0000256" key="6">
    <source>
        <dbReference type="ARBA" id="ARBA00047343"/>
    </source>
</evidence>
<name>A0AAD5UQG9_9FUNG</name>
<evidence type="ECO:0000313" key="10">
    <source>
        <dbReference type="Proteomes" id="UP001210925"/>
    </source>
</evidence>
<dbReference type="Pfam" id="PF25087">
    <property type="entry name" value="GMPPB_C"/>
    <property type="match status" value="1"/>
</dbReference>
<evidence type="ECO:0000256" key="5">
    <source>
        <dbReference type="ARBA" id="ARBA00023306"/>
    </source>
</evidence>
<dbReference type="InterPro" id="IPR029044">
    <property type="entry name" value="Nucleotide-diphossugar_trans"/>
</dbReference>
<proteinExistence type="inferred from homology"/>
<dbReference type="InterPro" id="IPR005835">
    <property type="entry name" value="NTP_transferase_dom"/>
</dbReference>
<dbReference type="AlphaFoldDB" id="A0AAD5UQG9"/>
<keyword evidence="4" id="KW-0808">Transferase</keyword>
<reference evidence="9" key="1">
    <citation type="submission" date="2020-05" db="EMBL/GenBank/DDBJ databases">
        <title>Phylogenomic resolution of chytrid fungi.</title>
        <authorList>
            <person name="Stajich J.E."/>
            <person name="Amses K."/>
            <person name="Simmons R."/>
            <person name="Seto K."/>
            <person name="Myers J."/>
            <person name="Bonds A."/>
            <person name="Quandt C.A."/>
            <person name="Barry K."/>
            <person name="Liu P."/>
            <person name="Grigoriev I."/>
            <person name="Longcore J.E."/>
            <person name="James T.Y."/>
        </authorList>
    </citation>
    <scope>NUCLEOTIDE SEQUENCE</scope>
    <source>
        <strain evidence="9">PLAUS21</strain>
    </source>
</reference>
<feature type="domain" description="Nucleotidyl transferase" evidence="7">
    <location>
        <begin position="88"/>
        <end position="288"/>
    </location>
</feature>
<keyword evidence="10" id="KW-1185">Reference proteome</keyword>
<evidence type="ECO:0000313" key="9">
    <source>
        <dbReference type="EMBL" id="KAJ3262562.1"/>
    </source>
</evidence>